<feature type="transmembrane region" description="Helical" evidence="8">
    <location>
        <begin position="135"/>
        <end position="155"/>
    </location>
</feature>
<accession>A0ABD3DUY6</accession>
<dbReference type="PIRSF" id="PIRSF006060">
    <property type="entry name" value="AA_transporter"/>
    <property type="match status" value="1"/>
</dbReference>
<keyword evidence="2" id="KW-0813">Transport</keyword>
<evidence type="ECO:0000256" key="6">
    <source>
        <dbReference type="ARBA" id="ARBA00023136"/>
    </source>
</evidence>
<keyword evidence="6 8" id="KW-0472">Membrane</keyword>
<dbReference type="EMBL" id="JAVIJP010000013">
    <property type="protein sequence ID" value="KAL3644680.1"/>
    <property type="molecule type" value="Genomic_DNA"/>
</dbReference>
<evidence type="ECO:0000256" key="5">
    <source>
        <dbReference type="ARBA" id="ARBA00022989"/>
    </source>
</evidence>
<name>A0ABD3DUY6_9LAMI</name>
<dbReference type="FunFam" id="1.20.1740.10:FF:000026">
    <property type="entry name" value="Amino-acid permease BAT1"/>
    <property type="match status" value="1"/>
</dbReference>
<evidence type="ECO:0000256" key="7">
    <source>
        <dbReference type="ARBA" id="ARBA00061200"/>
    </source>
</evidence>
<keyword evidence="9" id="KW-0808">Transferase</keyword>
<keyword evidence="3 8" id="KW-0812">Transmembrane</keyword>
<protein>
    <submittedName>
        <fullName evidence="9">Mitochondrial branched-chain amino acid (BCAA) aminotransferase</fullName>
    </submittedName>
</protein>
<feature type="transmembrane region" description="Helical" evidence="8">
    <location>
        <begin position="422"/>
        <end position="441"/>
    </location>
</feature>
<dbReference type="PANTHER" id="PTHR45649:SF30">
    <property type="entry name" value="AMINO-ACID PERMEASE BAT1"/>
    <property type="match status" value="1"/>
</dbReference>
<keyword evidence="10" id="KW-1185">Reference proteome</keyword>
<dbReference type="Pfam" id="PF13520">
    <property type="entry name" value="AA_permease_2"/>
    <property type="match status" value="1"/>
</dbReference>
<feature type="transmembrane region" description="Helical" evidence="8">
    <location>
        <begin position="489"/>
        <end position="508"/>
    </location>
</feature>
<gene>
    <name evidence="9" type="primary">BAT1_1</name>
    <name evidence="9" type="ORF">CASFOL_009860</name>
</gene>
<comment type="caution">
    <text evidence="9">The sequence shown here is derived from an EMBL/GenBank/DDBJ whole genome shotgun (WGS) entry which is preliminary data.</text>
</comment>
<feature type="transmembrane region" description="Helical" evidence="8">
    <location>
        <begin position="167"/>
        <end position="186"/>
    </location>
</feature>
<keyword evidence="4" id="KW-0029">Amino-acid transport</keyword>
<dbReference type="GO" id="GO:0006865">
    <property type="term" value="P:amino acid transport"/>
    <property type="evidence" value="ECO:0007669"/>
    <property type="project" value="UniProtKB-KW"/>
</dbReference>
<keyword evidence="9" id="KW-0032">Aminotransferase</keyword>
<dbReference type="Proteomes" id="UP001632038">
    <property type="component" value="Unassembled WGS sequence"/>
</dbReference>
<evidence type="ECO:0000256" key="1">
    <source>
        <dbReference type="ARBA" id="ARBA00004141"/>
    </source>
</evidence>
<dbReference type="GO" id="GO:0008483">
    <property type="term" value="F:transaminase activity"/>
    <property type="evidence" value="ECO:0007669"/>
    <property type="project" value="UniProtKB-KW"/>
</dbReference>
<organism evidence="9 10">
    <name type="scientific">Castilleja foliolosa</name>
    <dbReference type="NCBI Taxonomy" id="1961234"/>
    <lineage>
        <taxon>Eukaryota</taxon>
        <taxon>Viridiplantae</taxon>
        <taxon>Streptophyta</taxon>
        <taxon>Embryophyta</taxon>
        <taxon>Tracheophyta</taxon>
        <taxon>Spermatophyta</taxon>
        <taxon>Magnoliopsida</taxon>
        <taxon>eudicotyledons</taxon>
        <taxon>Gunneridae</taxon>
        <taxon>Pentapetalae</taxon>
        <taxon>asterids</taxon>
        <taxon>lamiids</taxon>
        <taxon>Lamiales</taxon>
        <taxon>Orobanchaceae</taxon>
        <taxon>Pedicularideae</taxon>
        <taxon>Castillejinae</taxon>
        <taxon>Castilleja</taxon>
    </lineage>
</organism>
<evidence type="ECO:0000256" key="2">
    <source>
        <dbReference type="ARBA" id="ARBA00022448"/>
    </source>
</evidence>
<feature type="transmembrane region" description="Helical" evidence="8">
    <location>
        <begin position="76"/>
        <end position="94"/>
    </location>
</feature>
<dbReference type="InterPro" id="IPR004756">
    <property type="entry name" value="AA_permease"/>
</dbReference>
<sequence length="522" mass="56292">MESPITSLGGADAAPYHLLHDSDDSRLNQLGYKQELRRSLSFISNFSVTFSIISVLTGITTLYSQGLAFGGPVTMVYGWPIVGLMTYIVGLSLSEICSAYPTSGGLYFWSAKLCGDGWGPFASWLTGWFNIVGQWAVTTSVDYSLAQLIQVIILLSTGGKNGGGYEASKYVVIALHAGILLLHAALNSLPISWLSLLGQFAAAWNVLGVFVLMILIPSVATERASTKYVFTHFNTDNGEGINSRLYIFVLGLLMSQYTLTGYDASAHMTEETKNADTNGPKGIISSIGISIIVGWGYILGITFAVTDIPNLLSPDNDAGGYAIAEIFYQAFKSRYGNGAGGIICLCIVAVAIFFCGMSSITSNSRMAYAFSRDGAMPFSKSWHKVNKQEVPVNAVWLSAFIAFCMALTSLGSLVAFQAMVSIATIGLYIAYALPIFFRVTLARKSFNPGPFNLGPYGVLVGWISVLWVATISILFSLPVAYPITQETLNYTPVAVGGLLILTVSSWIFSARHWFRGPITNIN</sequence>
<reference evidence="10" key="1">
    <citation type="journal article" date="2024" name="IScience">
        <title>Strigolactones Initiate the Formation of Haustorium-like Structures in Castilleja.</title>
        <authorList>
            <person name="Buerger M."/>
            <person name="Peterson D."/>
            <person name="Chory J."/>
        </authorList>
    </citation>
    <scope>NUCLEOTIDE SEQUENCE [LARGE SCALE GENOMIC DNA]</scope>
</reference>
<feature type="transmembrane region" description="Helical" evidence="8">
    <location>
        <begin position="106"/>
        <end position="129"/>
    </location>
</feature>
<feature type="transmembrane region" description="Helical" evidence="8">
    <location>
        <begin position="42"/>
        <end position="64"/>
    </location>
</feature>
<dbReference type="InterPro" id="IPR002293">
    <property type="entry name" value="AA/rel_permease1"/>
</dbReference>
<dbReference type="Gene3D" id="1.20.1740.10">
    <property type="entry name" value="Amino acid/polyamine transporter I"/>
    <property type="match status" value="1"/>
</dbReference>
<dbReference type="NCBIfam" id="TIGR00907">
    <property type="entry name" value="2A0304"/>
    <property type="match status" value="1"/>
</dbReference>
<feature type="transmembrane region" description="Helical" evidence="8">
    <location>
        <begin position="283"/>
        <end position="305"/>
    </location>
</feature>
<keyword evidence="5 8" id="KW-1133">Transmembrane helix</keyword>
<evidence type="ECO:0000256" key="8">
    <source>
        <dbReference type="SAM" id="Phobius"/>
    </source>
</evidence>
<proteinExistence type="inferred from homology"/>
<dbReference type="PANTHER" id="PTHR45649">
    <property type="entry name" value="AMINO-ACID PERMEASE BAT1"/>
    <property type="match status" value="1"/>
</dbReference>
<evidence type="ECO:0000313" key="9">
    <source>
        <dbReference type="EMBL" id="KAL3644680.1"/>
    </source>
</evidence>
<evidence type="ECO:0000313" key="10">
    <source>
        <dbReference type="Proteomes" id="UP001632038"/>
    </source>
</evidence>
<dbReference type="GO" id="GO:0022857">
    <property type="term" value="F:transmembrane transporter activity"/>
    <property type="evidence" value="ECO:0007669"/>
    <property type="project" value="UniProtKB-ARBA"/>
</dbReference>
<feature type="transmembrane region" description="Helical" evidence="8">
    <location>
        <begin position="338"/>
        <end position="356"/>
    </location>
</feature>
<feature type="transmembrane region" description="Helical" evidence="8">
    <location>
        <begin position="394"/>
        <end position="416"/>
    </location>
</feature>
<feature type="transmembrane region" description="Helical" evidence="8">
    <location>
        <begin position="453"/>
        <end position="477"/>
    </location>
</feature>
<feature type="transmembrane region" description="Helical" evidence="8">
    <location>
        <begin position="192"/>
        <end position="216"/>
    </location>
</feature>
<evidence type="ECO:0000256" key="4">
    <source>
        <dbReference type="ARBA" id="ARBA00022970"/>
    </source>
</evidence>
<comment type="subcellular location">
    <subcellularLocation>
        <location evidence="1">Membrane</location>
        <topology evidence="1">Multi-pass membrane protein</topology>
    </subcellularLocation>
</comment>
<dbReference type="AlphaFoldDB" id="A0ABD3DUY6"/>
<comment type="similarity">
    <text evidence="7">Belongs to the amino acid-polyamine-organocation (APC) superfamily. Amino acid/choline transporter (ACT) (TC 2.A.3.4) family.</text>
</comment>
<evidence type="ECO:0000256" key="3">
    <source>
        <dbReference type="ARBA" id="ARBA00022692"/>
    </source>
</evidence>
<dbReference type="GO" id="GO:0016020">
    <property type="term" value="C:membrane"/>
    <property type="evidence" value="ECO:0007669"/>
    <property type="project" value="UniProtKB-SubCell"/>
</dbReference>